<dbReference type="NCBIfam" id="TIGR02227">
    <property type="entry name" value="sigpep_I_bact"/>
    <property type="match status" value="1"/>
</dbReference>
<keyword evidence="7" id="KW-0812">Transmembrane</keyword>
<comment type="similarity">
    <text evidence="3 7">Belongs to the peptidase S26 family.</text>
</comment>
<feature type="domain" description="Peptidase S26" evidence="8">
    <location>
        <begin position="16"/>
        <end position="171"/>
    </location>
</feature>
<dbReference type="PROSITE" id="PS00760">
    <property type="entry name" value="SPASE_I_2"/>
    <property type="match status" value="1"/>
</dbReference>
<dbReference type="GO" id="GO:0005886">
    <property type="term" value="C:plasma membrane"/>
    <property type="evidence" value="ECO:0007669"/>
    <property type="project" value="UniProtKB-SubCell"/>
</dbReference>
<dbReference type="InterPro" id="IPR019533">
    <property type="entry name" value="Peptidase_S26"/>
</dbReference>
<dbReference type="SUPFAM" id="SSF51306">
    <property type="entry name" value="LexA/Signal peptidase"/>
    <property type="match status" value="1"/>
</dbReference>
<organism evidence="9 10">
    <name type="scientific">Parasporobacterium paucivorans DSM 15970</name>
    <dbReference type="NCBI Taxonomy" id="1122934"/>
    <lineage>
        <taxon>Bacteria</taxon>
        <taxon>Bacillati</taxon>
        <taxon>Bacillota</taxon>
        <taxon>Clostridia</taxon>
        <taxon>Lachnospirales</taxon>
        <taxon>Lachnospiraceae</taxon>
        <taxon>Parasporobacterium</taxon>
    </lineage>
</organism>
<comment type="catalytic activity">
    <reaction evidence="1 7">
        <text>Cleavage of hydrophobic, N-terminal signal or leader sequences from secreted and periplasmic proteins.</text>
        <dbReference type="EC" id="3.4.21.89"/>
    </reaction>
</comment>
<accession>A0A1M5ZZZ7</accession>
<keyword evidence="5 7" id="KW-0378">Hydrolase</keyword>
<dbReference type="InterPro" id="IPR036286">
    <property type="entry name" value="LexA/Signal_pep-like_sf"/>
</dbReference>
<dbReference type="CDD" id="cd06530">
    <property type="entry name" value="S26_SPase_I"/>
    <property type="match status" value="1"/>
</dbReference>
<proteinExistence type="inferred from homology"/>
<evidence type="ECO:0000256" key="3">
    <source>
        <dbReference type="ARBA" id="ARBA00009370"/>
    </source>
</evidence>
<evidence type="ECO:0000313" key="10">
    <source>
        <dbReference type="Proteomes" id="UP000184342"/>
    </source>
</evidence>
<keyword evidence="7" id="KW-0472">Membrane</keyword>
<dbReference type="GO" id="GO:0004252">
    <property type="term" value="F:serine-type endopeptidase activity"/>
    <property type="evidence" value="ECO:0007669"/>
    <property type="project" value="InterPro"/>
</dbReference>
<dbReference type="GO" id="GO:0006465">
    <property type="term" value="P:signal peptide processing"/>
    <property type="evidence" value="ECO:0007669"/>
    <property type="project" value="InterPro"/>
</dbReference>
<dbReference type="InterPro" id="IPR000223">
    <property type="entry name" value="Pept_S26A_signal_pept_1"/>
</dbReference>
<keyword evidence="7" id="KW-0645">Protease</keyword>
<dbReference type="EMBL" id="FQYT01000002">
    <property type="protein sequence ID" value="SHI29805.1"/>
    <property type="molecule type" value="Genomic_DNA"/>
</dbReference>
<keyword evidence="10" id="KW-1185">Reference proteome</keyword>
<gene>
    <name evidence="9" type="ORF">SAMN02745691_00009</name>
</gene>
<dbReference type="PANTHER" id="PTHR43390">
    <property type="entry name" value="SIGNAL PEPTIDASE I"/>
    <property type="match status" value="1"/>
</dbReference>
<dbReference type="PRINTS" id="PR00727">
    <property type="entry name" value="LEADERPTASE"/>
</dbReference>
<comment type="subcellular location">
    <subcellularLocation>
        <location evidence="2">Cell membrane</location>
        <topology evidence="2">Single-pass type II membrane protein</topology>
    </subcellularLocation>
    <subcellularLocation>
        <location evidence="7">Membrane</location>
        <topology evidence="7">Single-pass type II membrane protein</topology>
    </subcellularLocation>
</comment>
<protein>
    <recommendedName>
        <fullName evidence="4 7">Signal peptidase I</fullName>
        <ecNumber evidence="4 7">3.4.21.89</ecNumber>
    </recommendedName>
</protein>
<sequence>MNEPDERSLYQKILMWGTDTVIVIAVALFLLNFYGYQYTVSGSSMVPAVNDGDTLLVDRITHEIFRPDRYDLVIVGVEENGVVQYHIKRIIGLPGETVQIIKGRIYIDGVKLDYNNKQNDIVTPGRAGKEILLGKDEFFVMGDNWNNSEDSRSERFGNVNRNDILGRAWFRSGPTAQIGFIE</sequence>
<dbReference type="STRING" id="1122934.SAMN02745691_00009"/>
<feature type="transmembrane region" description="Helical" evidence="7">
    <location>
        <begin position="13"/>
        <end position="35"/>
    </location>
</feature>
<evidence type="ECO:0000259" key="8">
    <source>
        <dbReference type="Pfam" id="PF10502"/>
    </source>
</evidence>
<dbReference type="GO" id="GO:0009003">
    <property type="term" value="F:signal peptidase activity"/>
    <property type="evidence" value="ECO:0007669"/>
    <property type="project" value="UniProtKB-EC"/>
</dbReference>
<evidence type="ECO:0000256" key="1">
    <source>
        <dbReference type="ARBA" id="ARBA00000677"/>
    </source>
</evidence>
<feature type="active site" evidence="6">
    <location>
        <position position="88"/>
    </location>
</feature>
<evidence type="ECO:0000256" key="4">
    <source>
        <dbReference type="ARBA" id="ARBA00013208"/>
    </source>
</evidence>
<evidence type="ECO:0000256" key="7">
    <source>
        <dbReference type="RuleBase" id="RU362042"/>
    </source>
</evidence>
<reference evidence="9 10" key="1">
    <citation type="submission" date="2016-11" db="EMBL/GenBank/DDBJ databases">
        <authorList>
            <person name="Jaros S."/>
            <person name="Januszkiewicz K."/>
            <person name="Wedrychowicz H."/>
        </authorList>
    </citation>
    <scope>NUCLEOTIDE SEQUENCE [LARGE SCALE GENOMIC DNA]</scope>
    <source>
        <strain evidence="9 10">DSM 15970</strain>
    </source>
</reference>
<dbReference type="PANTHER" id="PTHR43390:SF1">
    <property type="entry name" value="CHLOROPLAST PROCESSING PEPTIDASE"/>
    <property type="match status" value="1"/>
</dbReference>
<keyword evidence="7" id="KW-1133">Transmembrane helix</keyword>
<dbReference type="RefSeq" id="WP_073992320.1">
    <property type="nucleotide sequence ID" value="NZ_FQYT01000002.1"/>
</dbReference>
<dbReference type="Proteomes" id="UP000184342">
    <property type="component" value="Unassembled WGS sequence"/>
</dbReference>
<name>A0A1M5ZZZ7_9FIRM</name>
<dbReference type="AlphaFoldDB" id="A0A1M5ZZZ7"/>
<evidence type="ECO:0000256" key="5">
    <source>
        <dbReference type="ARBA" id="ARBA00022801"/>
    </source>
</evidence>
<dbReference type="Pfam" id="PF10502">
    <property type="entry name" value="Peptidase_S26"/>
    <property type="match status" value="1"/>
</dbReference>
<dbReference type="Gene3D" id="2.10.109.10">
    <property type="entry name" value="Umud Fragment, subunit A"/>
    <property type="match status" value="1"/>
</dbReference>
<dbReference type="EC" id="3.4.21.89" evidence="4 7"/>
<evidence type="ECO:0000256" key="6">
    <source>
        <dbReference type="PIRSR" id="PIRSR600223-1"/>
    </source>
</evidence>
<evidence type="ECO:0000313" key="9">
    <source>
        <dbReference type="EMBL" id="SHI29805.1"/>
    </source>
</evidence>
<feature type="active site" evidence="6">
    <location>
        <position position="44"/>
    </location>
</feature>
<dbReference type="InterPro" id="IPR019757">
    <property type="entry name" value="Pept_S26A_signal_pept_1_Lys-AS"/>
</dbReference>
<evidence type="ECO:0000256" key="2">
    <source>
        <dbReference type="ARBA" id="ARBA00004401"/>
    </source>
</evidence>